<evidence type="ECO:0000256" key="8">
    <source>
        <dbReference type="ARBA" id="ARBA00023065"/>
    </source>
</evidence>
<dbReference type="InterPro" id="IPR045082">
    <property type="entry name" value="ATP_syn_F0_a_bact/chloroplast"/>
</dbReference>
<keyword evidence="14" id="KW-1185">Reference proteome</keyword>
<feature type="transmembrane region" description="Helical" evidence="11">
    <location>
        <begin position="215"/>
        <end position="237"/>
    </location>
</feature>
<keyword evidence="11" id="KW-1003">Cell membrane</keyword>
<evidence type="ECO:0000313" key="14">
    <source>
        <dbReference type="Proteomes" id="UP000049472"/>
    </source>
</evidence>
<evidence type="ECO:0000256" key="5">
    <source>
        <dbReference type="ARBA" id="ARBA00022692"/>
    </source>
</evidence>
<dbReference type="Gene3D" id="1.20.120.220">
    <property type="entry name" value="ATP synthase, F0 complex, subunit A"/>
    <property type="match status" value="1"/>
</dbReference>
<comment type="subcellular location">
    <subcellularLocation>
        <location evidence="11 12">Cell membrane</location>
        <topology evidence="11 12">Multi-pass membrane protein</topology>
    </subcellularLocation>
    <subcellularLocation>
        <location evidence="1">Membrane</location>
        <topology evidence="1">Multi-pass membrane protein</topology>
    </subcellularLocation>
</comment>
<feature type="transmembrane region" description="Helical" evidence="11">
    <location>
        <begin position="94"/>
        <end position="114"/>
    </location>
</feature>
<evidence type="ECO:0000256" key="11">
    <source>
        <dbReference type="HAMAP-Rule" id="MF_01393"/>
    </source>
</evidence>
<dbReference type="NCBIfam" id="TIGR01131">
    <property type="entry name" value="ATP_synt_6_or_A"/>
    <property type="match status" value="1"/>
</dbReference>
<feature type="transmembrane region" description="Helical" evidence="11">
    <location>
        <begin position="184"/>
        <end position="209"/>
    </location>
</feature>
<dbReference type="RefSeq" id="WP_055062827.1">
    <property type="nucleotide sequence ID" value="NZ_CVRQ01000069.1"/>
</dbReference>
<evidence type="ECO:0000313" key="13">
    <source>
        <dbReference type="EMBL" id="CRL42464.1"/>
    </source>
</evidence>
<dbReference type="GO" id="GO:0045259">
    <property type="term" value="C:proton-transporting ATP synthase complex"/>
    <property type="evidence" value="ECO:0007669"/>
    <property type="project" value="UniProtKB-KW"/>
</dbReference>
<proteinExistence type="inferred from homology"/>
<keyword evidence="3 11" id="KW-0813">Transport</keyword>
<sequence>MNQAILLESNADNIDFMIHGIFLIKVFGQEVWITTSHACILIVMAIMVIFAIVANRKLKKAKEVPDGFQNIIELIVEMLDKMVEGTMGKWAPRFVNYISTIFIFILMSNISGLFGLRPPTADYGTTLALALITFFMIRFNKAKHQSAKDIWTGMCSPLPPWLPIWAPINIISEIAIPISLSLRLFANVLSGTVIMALVYGLLRFIAIAWPSVLHVYFDLFSGAIQTYVFCMLTMTYVTQACETDE</sequence>
<dbReference type="PANTHER" id="PTHR42823:SF3">
    <property type="entry name" value="ATP SYNTHASE SUBUNIT A, CHLOROPLASTIC"/>
    <property type="match status" value="1"/>
</dbReference>
<dbReference type="HAMAP" id="MF_01393">
    <property type="entry name" value="ATP_synth_a_bact"/>
    <property type="match status" value="1"/>
</dbReference>
<dbReference type="GO" id="GO:0046933">
    <property type="term" value="F:proton-transporting ATP synthase activity, rotational mechanism"/>
    <property type="evidence" value="ECO:0007669"/>
    <property type="project" value="UniProtKB-UniRule"/>
</dbReference>
<protein>
    <recommendedName>
        <fullName evidence="11 12">ATP synthase subunit a</fullName>
    </recommendedName>
    <alternativeName>
        <fullName evidence="11">ATP synthase F0 sector subunit a</fullName>
    </alternativeName>
    <alternativeName>
        <fullName evidence="11">F-ATPase subunit 6</fullName>
    </alternativeName>
</protein>
<dbReference type="CDD" id="cd00310">
    <property type="entry name" value="ATP-synt_Fo_a_6"/>
    <property type="match status" value="1"/>
</dbReference>
<keyword evidence="7 11" id="KW-1133">Transmembrane helix</keyword>
<reference evidence="14" key="1">
    <citation type="submission" date="2015-05" db="EMBL/GenBank/DDBJ databases">
        <authorList>
            <consortium name="Pathogen Informatics"/>
        </authorList>
    </citation>
    <scope>NUCLEOTIDE SEQUENCE [LARGE SCALE GENOMIC DNA]</scope>
    <source>
        <strain evidence="14">T1-815</strain>
    </source>
</reference>
<evidence type="ECO:0000256" key="7">
    <source>
        <dbReference type="ARBA" id="ARBA00022989"/>
    </source>
</evidence>
<dbReference type="GO" id="GO:0042777">
    <property type="term" value="P:proton motive force-driven plasma membrane ATP synthesis"/>
    <property type="evidence" value="ECO:0007669"/>
    <property type="project" value="TreeGrafter"/>
</dbReference>
<dbReference type="AlphaFoldDB" id="A0A0M6WZ06"/>
<gene>
    <name evidence="11" type="primary">atpB</name>
    <name evidence="13" type="ORF">T1815_01921</name>
</gene>
<keyword evidence="5 11" id="KW-0812">Transmembrane</keyword>
<organism evidence="13 14">
    <name type="scientific">Agathobacter rectalis</name>
    <dbReference type="NCBI Taxonomy" id="39491"/>
    <lineage>
        <taxon>Bacteria</taxon>
        <taxon>Bacillati</taxon>
        <taxon>Bacillota</taxon>
        <taxon>Clostridia</taxon>
        <taxon>Lachnospirales</taxon>
        <taxon>Lachnospiraceae</taxon>
        <taxon>Agathobacter</taxon>
    </lineage>
</organism>
<accession>A0A0M6WZ06</accession>
<keyword evidence="4 11" id="KW-0138">CF(0)</keyword>
<dbReference type="InterPro" id="IPR000568">
    <property type="entry name" value="ATP_synth_F0_asu"/>
</dbReference>
<keyword evidence="9 11" id="KW-0472">Membrane</keyword>
<evidence type="ECO:0000256" key="1">
    <source>
        <dbReference type="ARBA" id="ARBA00004141"/>
    </source>
</evidence>
<keyword evidence="8 11" id="KW-0406">Ion transport</keyword>
<dbReference type="InterPro" id="IPR035908">
    <property type="entry name" value="F0_ATP_A_sf"/>
</dbReference>
<evidence type="ECO:0000256" key="2">
    <source>
        <dbReference type="ARBA" id="ARBA00006810"/>
    </source>
</evidence>
<evidence type="ECO:0000256" key="9">
    <source>
        <dbReference type="ARBA" id="ARBA00023136"/>
    </source>
</evidence>
<dbReference type="Proteomes" id="UP000049472">
    <property type="component" value="Unassembled WGS sequence"/>
</dbReference>
<evidence type="ECO:0000256" key="4">
    <source>
        <dbReference type="ARBA" id="ARBA00022547"/>
    </source>
</evidence>
<feature type="transmembrane region" description="Helical" evidence="11">
    <location>
        <begin position="120"/>
        <end position="139"/>
    </location>
</feature>
<comment type="function">
    <text evidence="11 12">Key component of the proton channel; it plays a direct role in the translocation of protons across the membrane.</text>
</comment>
<dbReference type="EMBL" id="CVRQ01000069">
    <property type="protein sequence ID" value="CRL42464.1"/>
    <property type="molecule type" value="Genomic_DNA"/>
</dbReference>
<keyword evidence="10 11" id="KW-0066">ATP synthesis</keyword>
<dbReference type="InterPro" id="IPR023011">
    <property type="entry name" value="ATP_synth_F0_asu_AS"/>
</dbReference>
<feature type="transmembrane region" description="Helical" evidence="11">
    <location>
        <begin position="31"/>
        <end position="53"/>
    </location>
</feature>
<name>A0A0M6WZ06_9FIRM</name>
<dbReference type="PRINTS" id="PR00123">
    <property type="entry name" value="ATPASEA"/>
</dbReference>
<dbReference type="SUPFAM" id="SSF81336">
    <property type="entry name" value="F1F0 ATP synthase subunit A"/>
    <property type="match status" value="1"/>
</dbReference>
<evidence type="ECO:0000256" key="10">
    <source>
        <dbReference type="ARBA" id="ARBA00023310"/>
    </source>
</evidence>
<dbReference type="PANTHER" id="PTHR42823">
    <property type="entry name" value="ATP SYNTHASE SUBUNIT A, CHLOROPLASTIC"/>
    <property type="match status" value="1"/>
</dbReference>
<dbReference type="PROSITE" id="PS00449">
    <property type="entry name" value="ATPASE_A"/>
    <property type="match status" value="1"/>
</dbReference>
<dbReference type="GO" id="GO:0005886">
    <property type="term" value="C:plasma membrane"/>
    <property type="evidence" value="ECO:0007669"/>
    <property type="project" value="UniProtKB-SubCell"/>
</dbReference>
<evidence type="ECO:0000256" key="12">
    <source>
        <dbReference type="RuleBase" id="RU000483"/>
    </source>
</evidence>
<comment type="similarity">
    <text evidence="2 11 12">Belongs to the ATPase A chain family.</text>
</comment>
<evidence type="ECO:0000256" key="6">
    <source>
        <dbReference type="ARBA" id="ARBA00022781"/>
    </source>
</evidence>
<evidence type="ECO:0000256" key="3">
    <source>
        <dbReference type="ARBA" id="ARBA00022448"/>
    </source>
</evidence>
<dbReference type="Pfam" id="PF00119">
    <property type="entry name" value="ATP-synt_A"/>
    <property type="match status" value="1"/>
</dbReference>
<keyword evidence="6 11" id="KW-0375">Hydrogen ion transport</keyword>